<comment type="caution">
    <text evidence="1">The sequence shown here is derived from an EMBL/GenBank/DDBJ whole genome shotgun (WGS) entry which is preliminary data.</text>
</comment>
<dbReference type="EMBL" id="JBBGAZ010000015">
    <property type="protein sequence ID" value="MEJ5220015.1"/>
    <property type="molecule type" value="Genomic_DNA"/>
</dbReference>
<organism evidence="1 2">
    <name type="scientific">Cognatishimia coralii</name>
    <dbReference type="NCBI Taxonomy" id="3083254"/>
    <lineage>
        <taxon>Bacteria</taxon>
        <taxon>Pseudomonadati</taxon>
        <taxon>Pseudomonadota</taxon>
        <taxon>Alphaproteobacteria</taxon>
        <taxon>Rhodobacterales</taxon>
        <taxon>Paracoccaceae</taxon>
        <taxon>Cognatishimia</taxon>
    </lineage>
</organism>
<accession>A0ABU8QKR7</accession>
<name>A0ABU8QKR7_9RHOB</name>
<evidence type="ECO:0000313" key="2">
    <source>
        <dbReference type="Proteomes" id="UP001368270"/>
    </source>
</evidence>
<proteinExistence type="predicted"/>
<keyword evidence="2" id="KW-1185">Reference proteome</keyword>
<dbReference type="Proteomes" id="UP001368270">
    <property type="component" value="Unassembled WGS sequence"/>
</dbReference>
<sequence>MSRRSIGNRVSLDPRRRSETRRIEWVSPLNRDGWTQKIYVTIGYDEDALTPREIFYDEGYKSGSDMETLLRDLCIVLSVFLQYDGIDINDFMGSISRELNHRTDQLDMGSIVGVLMHELKQSPHWAVELQATKGQIGEAGPL</sequence>
<evidence type="ECO:0000313" key="1">
    <source>
        <dbReference type="EMBL" id="MEJ5220015.1"/>
    </source>
</evidence>
<protein>
    <submittedName>
        <fullName evidence="1">Uncharacterized protein</fullName>
    </submittedName>
</protein>
<dbReference type="RefSeq" id="WP_303963868.1">
    <property type="nucleotide sequence ID" value="NZ_JBBGAZ010000015.1"/>
</dbReference>
<gene>
    <name evidence="1" type="ORF">WG622_17300</name>
</gene>
<reference evidence="1 2" key="1">
    <citation type="submission" date="2024-03" db="EMBL/GenBank/DDBJ databases">
        <title>Cognatishimia coralii sp. nov., a marine bacterium isolated from coral surrounding seawater.</title>
        <authorList>
            <person name="Liu X."/>
            <person name="Liu S."/>
            <person name="Sun H."/>
            <person name="Zhang Y."/>
        </authorList>
    </citation>
    <scope>NUCLEOTIDE SEQUENCE [LARGE SCALE GENOMIC DNA]</scope>
    <source>
        <strain evidence="1 2">D5M38</strain>
    </source>
</reference>